<organism evidence="3 4">
    <name type="scientific">Lachnellula hyalina</name>
    <dbReference type="NCBI Taxonomy" id="1316788"/>
    <lineage>
        <taxon>Eukaryota</taxon>
        <taxon>Fungi</taxon>
        <taxon>Dikarya</taxon>
        <taxon>Ascomycota</taxon>
        <taxon>Pezizomycotina</taxon>
        <taxon>Leotiomycetes</taxon>
        <taxon>Helotiales</taxon>
        <taxon>Lachnaceae</taxon>
        <taxon>Lachnellula</taxon>
    </lineage>
</organism>
<dbReference type="PANTHER" id="PTHR38113">
    <property type="match status" value="1"/>
</dbReference>
<dbReference type="RefSeq" id="XP_031008446.1">
    <property type="nucleotide sequence ID" value="XM_031145937.1"/>
</dbReference>
<dbReference type="PANTHER" id="PTHR38113:SF1">
    <property type="entry name" value="DUF2293 DOMAIN-CONTAINING PROTEIN"/>
    <property type="match status" value="1"/>
</dbReference>
<feature type="compositionally biased region" description="Polar residues" evidence="1">
    <location>
        <begin position="427"/>
        <end position="465"/>
    </location>
</feature>
<feature type="compositionally biased region" description="Basic and acidic residues" evidence="1">
    <location>
        <begin position="615"/>
        <end position="632"/>
    </location>
</feature>
<sequence length="918" mass="104282">MTRTKKKGKVISKAVLRVAAKSGKTVKNVRAGGLKEDRRLRKLEQRRRDKAKITPGQWAEPAPSHLVGKLNVPKVKSKYKSYFEFAENKEKKKKLEFQVTKDINPPPGFAFVPVGDPDLTNMCKDLSRNRDAMMFIVSSSKEGVSKVSEHTYRTGYHFREAILDDARAIVGDTILGSFTPGQVEPIPESQEEINKQANAAIRDLFPRIPNTDRTIILEHAFQKGVLFHGEKTVGLQPGIPLSRRIQLAVLAHIRHTHTRYDQLLKETQWMNARKVVEPVCLDILVKWRGDEETGRDQLDEILREVVVITDSENEDEDDSEDGITSDEDASDKEGEVTSESSPEVLSPRNPPIQRPHLAHPDIRRPQSMVRQWSTGSTPRPEDAIASRTRSKTDQNNNEGRRRGNQRYRDAWTEAQGRQAPAHHGIRPSSNSTNRRPQATVTSSTHSVAQYPQNRTHSFYRSSEQGQFDRERLGGGSMARPTSHHSMHRPAPGISMPGNQVISTLQAEQRMYPEKLPYHGNNFQSVSEQRPSQVVRRTPQRHGLQDMLVPSIEMPSGDPINQPRHVIERRDIHDRFNPPQESHPRMAVNDQRLSPPRRQVIVIDDDSPHVKRRRMVREDDSGQFRSRPSRDYTVHATSPPAHSHFMQPSSVQSRDFPVRRSAMQSESSQGLLGGVRSSYHSAERIPVYDAPGTGSLERPHEYFRRDTVDTGYREGSRISRRMGSPMPLRETAGEPVYRRQVNASENGREIQDMRTHEFDCGPRLDEPSHHVNGFQMGQSSNFPVSSTVSRSYDIGHRPLVSEQVLSHELSQSRLDGQVSGRNGFAVCDRPRMERQKFAQDNISRGHDTGSSSSVPPARARSPVRYEERSIYREEKHRPVLYEQNQPLYDERYAARSPALTINHGRATHGPPRRQVVTLD</sequence>
<name>A0A8H8R727_9HELO</name>
<dbReference type="AlphaFoldDB" id="A0A8H8R727"/>
<dbReference type="EMBL" id="QGMH01000015">
    <property type="protein sequence ID" value="TVY29659.1"/>
    <property type="molecule type" value="Genomic_DNA"/>
</dbReference>
<evidence type="ECO:0000259" key="2">
    <source>
        <dbReference type="Pfam" id="PF10056"/>
    </source>
</evidence>
<feature type="domain" description="DUF2293" evidence="2">
    <location>
        <begin position="200"/>
        <end position="288"/>
    </location>
</feature>
<reference evidence="3 4" key="1">
    <citation type="submission" date="2018-05" db="EMBL/GenBank/DDBJ databases">
        <title>Genome sequencing and assembly of the regulated plant pathogen Lachnellula willkommii and related sister species for the development of diagnostic species identification markers.</title>
        <authorList>
            <person name="Giroux E."/>
            <person name="Bilodeau G."/>
        </authorList>
    </citation>
    <scope>NUCLEOTIDE SEQUENCE [LARGE SCALE GENOMIC DNA]</scope>
    <source>
        <strain evidence="3 4">CBS 185.66</strain>
    </source>
</reference>
<feature type="region of interest" description="Disordered" evidence="1">
    <location>
        <begin position="898"/>
        <end position="918"/>
    </location>
</feature>
<feature type="region of interest" description="Disordered" evidence="1">
    <location>
        <begin position="613"/>
        <end position="649"/>
    </location>
</feature>
<proteinExistence type="predicted"/>
<protein>
    <recommendedName>
        <fullName evidence="2">DUF2293 domain-containing protein</fullName>
    </recommendedName>
</protein>
<dbReference type="OrthoDB" id="5288828at2759"/>
<feature type="region of interest" description="Disordered" evidence="1">
    <location>
        <begin position="574"/>
        <end position="594"/>
    </location>
</feature>
<dbReference type="Proteomes" id="UP000431533">
    <property type="component" value="Unassembled WGS sequence"/>
</dbReference>
<keyword evidence="4" id="KW-1185">Reference proteome</keyword>
<accession>A0A8H8R727</accession>
<dbReference type="Pfam" id="PF10056">
    <property type="entry name" value="DUF2293"/>
    <property type="match status" value="1"/>
</dbReference>
<comment type="caution">
    <text evidence="3">The sequence shown here is derived from an EMBL/GenBank/DDBJ whole genome shotgun (WGS) entry which is preliminary data.</text>
</comment>
<gene>
    <name evidence="3" type="ORF">LHYA1_G000948</name>
</gene>
<feature type="compositionally biased region" description="Low complexity" evidence="1">
    <location>
        <begin position="849"/>
        <end position="861"/>
    </location>
</feature>
<feature type="region of interest" description="Disordered" evidence="1">
    <location>
        <begin position="307"/>
        <end position="495"/>
    </location>
</feature>
<feature type="region of interest" description="Disordered" evidence="1">
    <location>
        <begin position="838"/>
        <end position="867"/>
    </location>
</feature>
<evidence type="ECO:0000313" key="3">
    <source>
        <dbReference type="EMBL" id="TVY29659.1"/>
    </source>
</evidence>
<evidence type="ECO:0000313" key="4">
    <source>
        <dbReference type="Proteomes" id="UP000431533"/>
    </source>
</evidence>
<feature type="compositionally biased region" description="Polar residues" evidence="1">
    <location>
        <begin position="368"/>
        <end position="377"/>
    </location>
</feature>
<evidence type="ECO:0000256" key="1">
    <source>
        <dbReference type="SAM" id="MobiDB-lite"/>
    </source>
</evidence>
<dbReference type="GeneID" id="41981146"/>
<feature type="compositionally biased region" description="Acidic residues" evidence="1">
    <location>
        <begin position="311"/>
        <end position="330"/>
    </location>
</feature>
<feature type="compositionally biased region" description="Basic and acidic residues" evidence="1">
    <location>
        <begin position="398"/>
        <end position="411"/>
    </location>
</feature>
<dbReference type="InterPro" id="IPR018744">
    <property type="entry name" value="DUF2293"/>
</dbReference>